<dbReference type="PANTHER" id="PTHR11920:SF335">
    <property type="entry name" value="GUANYLATE CYCLASE"/>
    <property type="match status" value="1"/>
</dbReference>
<dbReference type="SUPFAM" id="SSF55785">
    <property type="entry name" value="PYP-like sensor domain (PAS domain)"/>
    <property type="match status" value="1"/>
</dbReference>
<dbReference type="CDD" id="cd00130">
    <property type="entry name" value="PAS"/>
    <property type="match status" value="1"/>
</dbReference>
<dbReference type="InterPro" id="IPR001054">
    <property type="entry name" value="A/G_cyclase"/>
</dbReference>
<keyword evidence="11" id="KW-1185">Reference proteome</keyword>
<dbReference type="NCBIfam" id="TIGR00229">
    <property type="entry name" value="sensory_box"/>
    <property type="match status" value="1"/>
</dbReference>
<organism evidence="11">
    <name type="scientific">Naegleria gruberi</name>
    <name type="common">Amoeba</name>
    <dbReference type="NCBI Taxonomy" id="5762"/>
    <lineage>
        <taxon>Eukaryota</taxon>
        <taxon>Discoba</taxon>
        <taxon>Heterolobosea</taxon>
        <taxon>Tetramitia</taxon>
        <taxon>Eutetramitia</taxon>
        <taxon>Vahlkampfiidae</taxon>
        <taxon>Naegleria</taxon>
    </lineage>
</organism>
<dbReference type="PANTHER" id="PTHR11920">
    <property type="entry name" value="GUANYLYL CYCLASE"/>
    <property type="match status" value="1"/>
</dbReference>
<dbReference type="GO" id="GO:0009190">
    <property type="term" value="P:cyclic nucleotide biosynthetic process"/>
    <property type="evidence" value="ECO:0007669"/>
    <property type="project" value="InterPro"/>
</dbReference>
<dbReference type="InterPro" id="IPR035965">
    <property type="entry name" value="PAS-like_dom_sf"/>
</dbReference>
<dbReference type="Pfam" id="PF13188">
    <property type="entry name" value="PAS_8"/>
    <property type="match status" value="1"/>
</dbReference>
<feature type="compositionally biased region" description="Low complexity" evidence="7">
    <location>
        <begin position="8"/>
        <end position="18"/>
    </location>
</feature>
<dbReference type="KEGG" id="ngr:NAEGRDRAFT_61949"/>
<keyword evidence="5" id="KW-0472">Membrane</keyword>
<evidence type="ECO:0000256" key="1">
    <source>
        <dbReference type="ARBA" id="ARBA00004370"/>
    </source>
</evidence>
<keyword evidence="6" id="KW-0456">Lyase</keyword>
<dbReference type="GO" id="GO:0016020">
    <property type="term" value="C:membrane"/>
    <property type="evidence" value="ECO:0007669"/>
    <property type="project" value="UniProtKB-SubCell"/>
</dbReference>
<gene>
    <name evidence="10" type="ORF">NAEGRDRAFT_61949</name>
</gene>
<dbReference type="InterPro" id="IPR000014">
    <property type="entry name" value="PAS"/>
</dbReference>
<dbReference type="OrthoDB" id="6127067at2759"/>
<evidence type="ECO:0000256" key="3">
    <source>
        <dbReference type="ARBA" id="ARBA00022741"/>
    </source>
</evidence>
<evidence type="ECO:0000256" key="6">
    <source>
        <dbReference type="ARBA" id="ARBA00023239"/>
    </source>
</evidence>
<keyword evidence="2" id="KW-0812">Transmembrane</keyword>
<evidence type="ECO:0000259" key="8">
    <source>
        <dbReference type="PROSITE" id="PS50112"/>
    </source>
</evidence>
<keyword evidence="4" id="KW-1133">Transmembrane helix</keyword>
<feature type="region of interest" description="Disordered" evidence="7">
    <location>
        <begin position="1"/>
        <end position="21"/>
    </location>
</feature>
<dbReference type="VEuPathDB" id="AmoebaDB:NAEGRDRAFT_61949"/>
<protein>
    <submittedName>
        <fullName evidence="10">Predicted protein</fullName>
    </submittedName>
</protein>
<dbReference type="SMART" id="SM00044">
    <property type="entry name" value="CYCc"/>
    <property type="match status" value="1"/>
</dbReference>
<reference evidence="10 11" key="1">
    <citation type="journal article" date="2010" name="Cell">
        <title>The genome of Naegleria gruberi illuminates early eukaryotic versatility.</title>
        <authorList>
            <person name="Fritz-Laylin L.K."/>
            <person name="Prochnik S.E."/>
            <person name="Ginger M.L."/>
            <person name="Dacks J.B."/>
            <person name="Carpenter M.L."/>
            <person name="Field M.C."/>
            <person name="Kuo A."/>
            <person name="Paredez A."/>
            <person name="Chapman J."/>
            <person name="Pham J."/>
            <person name="Shu S."/>
            <person name="Neupane R."/>
            <person name="Cipriano M."/>
            <person name="Mancuso J."/>
            <person name="Tu H."/>
            <person name="Salamov A."/>
            <person name="Lindquist E."/>
            <person name="Shapiro H."/>
            <person name="Lucas S."/>
            <person name="Grigoriev I.V."/>
            <person name="Cande W.Z."/>
            <person name="Fulton C."/>
            <person name="Rokhsar D.S."/>
            <person name="Dawson S.C."/>
        </authorList>
    </citation>
    <scope>NUCLEOTIDE SEQUENCE [LARGE SCALE GENOMIC DNA]</scope>
    <source>
        <strain evidence="10 11">NEG-M</strain>
    </source>
</reference>
<comment type="subcellular location">
    <subcellularLocation>
        <location evidence="1">Membrane</location>
    </subcellularLocation>
</comment>
<dbReference type="EMBL" id="GG738846">
    <property type="protein sequence ID" value="EFC49950.1"/>
    <property type="molecule type" value="Genomic_DNA"/>
</dbReference>
<feature type="domain" description="Guanylate cyclase" evidence="9">
    <location>
        <begin position="455"/>
        <end position="584"/>
    </location>
</feature>
<dbReference type="InParanoid" id="D2UZI5"/>
<dbReference type="Proteomes" id="UP000006671">
    <property type="component" value="Unassembled WGS sequence"/>
</dbReference>
<dbReference type="Gene3D" id="3.30.70.1230">
    <property type="entry name" value="Nucleotide cyclase"/>
    <property type="match status" value="1"/>
</dbReference>
<proteinExistence type="predicted"/>
<dbReference type="GO" id="GO:0006355">
    <property type="term" value="P:regulation of DNA-templated transcription"/>
    <property type="evidence" value="ECO:0007669"/>
    <property type="project" value="InterPro"/>
</dbReference>
<feature type="domain" description="PAS" evidence="8">
    <location>
        <begin position="154"/>
        <end position="210"/>
    </location>
</feature>
<dbReference type="GO" id="GO:0035556">
    <property type="term" value="P:intracellular signal transduction"/>
    <property type="evidence" value="ECO:0007669"/>
    <property type="project" value="InterPro"/>
</dbReference>
<dbReference type="AlphaFoldDB" id="D2UZI5"/>
<evidence type="ECO:0000313" key="10">
    <source>
        <dbReference type="EMBL" id="EFC49950.1"/>
    </source>
</evidence>
<dbReference type="Pfam" id="PF00211">
    <property type="entry name" value="Guanylate_cyc"/>
    <property type="match status" value="1"/>
</dbReference>
<evidence type="ECO:0000313" key="11">
    <source>
        <dbReference type="Proteomes" id="UP000006671"/>
    </source>
</evidence>
<dbReference type="PROSITE" id="PS50112">
    <property type="entry name" value="PAS"/>
    <property type="match status" value="2"/>
</dbReference>
<evidence type="ECO:0000256" key="7">
    <source>
        <dbReference type="SAM" id="MobiDB-lite"/>
    </source>
</evidence>
<dbReference type="CDD" id="cd07302">
    <property type="entry name" value="CHD"/>
    <property type="match status" value="1"/>
</dbReference>
<evidence type="ECO:0000256" key="5">
    <source>
        <dbReference type="ARBA" id="ARBA00023136"/>
    </source>
</evidence>
<dbReference type="InterPro" id="IPR013767">
    <property type="entry name" value="PAS_fold"/>
</dbReference>
<dbReference type="Gene3D" id="3.30.450.20">
    <property type="entry name" value="PAS domain"/>
    <property type="match status" value="1"/>
</dbReference>
<dbReference type="InterPro" id="IPR050401">
    <property type="entry name" value="Cyclic_nucleotide_synthase"/>
</dbReference>
<evidence type="ECO:0000259" key="9">
    <source>
        <dbReference type="PROSITE" id="PS50125"/>
    </source>
</evidence>
<keyword evidence="3" id="KW-0547">Nucleotide-binding</keyword>
<dbReference type="InterPro" id="IPR029787">
    <property type="entry name" value="Nucleotide_cyclase"/>
</dbReference>
<dbReference type="PROSITE" id="PS50125">
    <property type="entry name" value="GUANYLATE_CYCLASE_2"/>
    <property type="match status" value="1"/>
</dbReference>
<accession>D2UZI5</accession>
<dbReference type="SUPFAM" id="SSF55073">
    <property type="entry name" value="Nucleotide cyclase"/>
    <property type="match status" value="1"/>
</dbReference>
<feature type="domain" description="PAS" evidence="8">
    <location>
        <begin position="300"/>
        <end position="346"/>
    </location>
</feature>
<name>D2UZI5_NAEGR</name>
<dbReference type="GeneID" id="8863440"/>
<evidence type="ECO:0000256" key="4">
    <source>
        <dbReference type="ARBA" id="ARBA00022989"/>
    </source>
</evidence>
<dbReference type="SMART" id="SM00091">
    <property type="entry name" value="PAS"/>
    <property type="match status" value="2"/>
</dbReference>
<evidence type="ECO:0000256" key="2">
    <source>
        <dbReference type="ARBA" id="ARBA00022692"/>
    </source>
</evidence>
<dbReference type="RefSeq" id="XP_002682694.1">
    <property type="nucleotide sequence ID" value="XM_002682648.1"/>
</dbReference>
<sequence length="657" mass="74515">MKPTTEASSFRNNRNRSSTLPMRLSKNMAIENINQSIKQSFRNSKTTVDLNESQGSMIIKDRISFSRSRRSSTASGSKQPTSLYKRLLSNLKHGDDSMSDIISETSYDTSMSGLVTSSMGIGFRLNGANNTPTHKQEISELNNLVSQFMCCGFPIVVFDKKGCIVYMNRESEEMFGTFSFSVLGEDLVEVFMEDTILDIHTLIDDFLGFSMEDIEGVDRKNISLKNMPYELLSEEDKSKRRSHLSKERILKGKSITLNQFFTISTKLVPIKKKHEIHFCAYMKFVEFIDNEELNTIYENLDSVHVQITNASIVPIVAINDKGSVLVFNKAATLTFGYENSEIIGRNVKIICNRKDRMNHDMYLERFAKTEKKKILDRIKKVKGQTKDGKSIPVEIKISQIVKNGQSLFVAYFRDYKLLSNQDEQMTGIAEKIYPRNIAERLSMGQKIIDQVDGCSMLYCDLVGFTELSSTMPPKQVVSLLHSIFSNFDEICQKFKMEKIKTIGDSYFLASGLRNETSSVDHMIKGGLLMITTVNQFSESTGNSLQVRVGIHTSIGGDVIAAVVGKVKRTYDLFGSDVKIAQLMEMTGITNELHISNNTYKSIKSEKRKSLFIEKFKEGDEILMDKYAEPLQIPTNSWVTHNVLELLNRDKEKSIQQQ</sequence>
<dbReference type="GO" id="GO:0000166">
    <property type="term" value="F:nucleotide binding"/>
    <property type="evidence" value="ECO:0007669"/>
    <property type="project" value="UniProtKB-KW"/>
</dbReference>
<dbReference type="eggNOG" id="KOG4171">
    <property type="taxonomic scope" value="Eukaryota"/>
</dbReference>
<dbReference type="Pfam" id="PF00989">
    <property type="entry name" value="PAS"/>
    <property type="match status" value="1"/>
</dbReference>
<dbReference type="STRING" id="5762.D2UZI5"/>
<dbReference type="GO" id="GO:0016829">
    <property type="term" value="F:lyase activity"/>
    <property type="evidence" value="ECO:0007669"/>
    <property type="project" value="UniProtKB-KW"/>
</dbReference>